<dbReference type="AlphaFoldDB" id="A0A1A9N825"/>
<dbReference type="Pfam" id="PF00027">
    <property type="entry name" value="cNMP_binding"/>
    <property type="match status" value="1"/>
</dbReference>
<name>A0A1A9N825_9BURK</name>
<dbReference type="PROSITE" id="PS50042">
    <property type="entry name" value="CNMP_BINDING_3"/>
    <property type="match status" value="1"/>
</dbReference>
<dbReference type="EMBL" id="LXJZ01000198">
    <property type="protein sequence ID" value="OAJ55041.1"/>
    <property type="molecule type" value="Genomic_DNA"/>
</dbReference>
<dbReference type="PANTHER" id="PTHR48105">
    <property type="entry name" value="THIOREDOXIN REDUCTASE 1-RELATED-RELATED"/>
    <property type="match status" value="1"/>
</dbReference>
<keyword evidence="6" id="KW-1185">Reference proteome</keyword>
<gene>
    <name evidence="4" type="ORF">A6V36_09490</name>
    <name evidence="5" type="ORF">A6V37_03815</name>
</gene>
<evidence type="ECO:0000313" key="4">
    <source>
        <dbReference type="EMBL" id="OAJ55041.1"/>
    </source>
</evidence>
<sequence>MLTIDDIRAVPLFATLTDDELDHLAHTSADIRLCPGEFAVHEGGERALYVVLTGKMEVIKTFDGVERTLGWRLPGTIFGEVPLALSSPFPGAYRAAEPSRVMRVDAQRYYVLAAASPDVALKMGALARERIGGLQGLSAEPPKARVTMIGSRWDNACTALRHFLARNQISYDWMTPDAPELPARWPGTCPSEEQCPALRLVDGTVLHRPETRELAGLLGLQTQARLAEYDTMIIGGGPAGLAAAVYGASEGLRTIVLEREAPGGQAGTSSRIENYLGFPNGVSGDELASRALQQARRLGAEILVTRTVERIDVQARDVHLDGGDVIRARTLILATGVTWRRLSIEGFDRLIGKGIYYGASRSEANATHGLDVYLIGGGNSAGQAALYFANHARMVTLLLRGDSLEKSMSRYLIEQLHGKSNVAVQLRSEVAGAYGDTHLTAIDVRNAQSGEVRRHDCGGLFVFIGADAETGWLPAEIARDARGYVLTGDDVVKAGRWSQSRDPYLLESSVPGVFACGDVRLSPVKRVAAAVGEGSMAIAFAHKFLHLDAG</sequence>
<dbReference type="CDD" id="cd00038">
    <property type="entry name" value="CAP_ED"/>
    <property type="match status" value="1"/>
</dbReference>
<dbReference type="Gene3D" id="2.60.120.10">
    <property type="entry name" value="Jelly Rolls"/>
    <property type="match status" value="1"/>
</dbReference>
<dbReference type="Gene3D" id="3.50.50.60">
    <property type="entry name" value="FAD/NAD(P)-binding domain"/>
    <property type="match status" value="2"/>
</dbReference>
<keyword evidence="1" id="KW-0285">Flavoprotein</keyword>
<dbReference type="SUPFAM" id="SSF51206">
    <property type="entry name" value="cAMP-binding domain-like"/>
    <property type="match status" value="1"/>
</dbReference>
<dbReference type="Proteomes" id="UP000078116">
    <property type="component" value="Unassembled WGS sequence"/>
</dbReference>
<keyword evidence="2" id="KW-0560">Oxidoreductase</keyword>
<dbReference type="InterPro" id="IPR023753">
    <property type="entry name" value="FAD/NAD-binding_dom"/>
</dbReference>
<evidence type="ECO:0000259" key="3">
    <source>
        <dbReference type="PROSITE" id="PS50042"/>
    </source>
</evidence>
<dbReference type="InterPro" id="IPR000595">
    <property type="entry name" value="cNMP-bd_dom"/>
</dbReference>
<dbReference type="Proteomes" id="UP000077961">
    <property type="component" value="Unassembled WGS sequence"/>
</dbReference>
<accession>A0A1A9N825</accession>
<evidence type="ECO:0000313" key="5">
    <source>
        <dbReference type="EMBL" id="OAJ61223.1"/>
    </source>
</evidence>
<organism evidence="5 7">
    <name type="scientific">Paraburkholderia ginsengiterrae</name>
    <dbReference type="NCBI Taxonomy" id="1462993"/>
    <lineage>
        <taxon>Bacteria</taxon>
        <taxon>Pseudomonadati</taxon>
        <taxon>Pseudomonadota</taxon>
        <taxon>Betaproteobacteria</taxon>
        <taxon>Burkholderiales</taxon>
        <taxon>Burkholderiaceae</taxon>
        <taxon>Paraburkholderia</taxon>
    </lineage>
</organism>
<reference evidence="6 7" key="1">
    <citation type="submission" date="2016-04" db="EMBL/GenBank/DDBJ databases">
        <title>Reclassification of Paraburkholderia panaciterrae (Farh et al. 2015) Dobritsa &amp; Samadpour 2016 as a later homotypic synonym of Paraburkholderia ginsengiterrae (Farh et al. 2015) Dobritsa &amp; Samadpour 2016.</title>
        <authorList>
            <person name="Dobritsa A.P."/>
            <person name="Kutumbaka K."/>
            <person name="Samadpour M."/>
        </authorList>
    </citation>
    <scope>NUCLEOTIDE SEQUENCE [LARGE SCALE GENOMIC DNA]</scope>
    <source>
        <strain evidence="5 7">DCY85</strain>
        <strain evidence="4 6">DCY85-1</strain>
    </source>
</reference>
<dbReference type="InterPro" id="IPR050097">
    <property type="entry name" value="Ferredoxin-NADP_redctase_2"/>
</dbReference>
<evidence type="ECO:0000256" key="1">
    <source>
        <dbReference type="ARBA" id="ARBA00022630"/>
    </source>
</evidence>
<dbReference type="OrthoDB" id="109585at2"/>
<dbReference type="InterPro" id="IPR018490">
    <property type="entry name" value="cNMP-bd_dom_sf"/>
</dbReference>
<dbReference type="GO" id="GO:0016491">
    <property type="term" value="F:oxidoreductase activity"/>
    <property type="evidence" value="ECO:0007669"/>
    <property type="project" value="UniProtKB-KW"/>
</dbReference>
<evidence type="ECO:0000313" key="7">
    <source>
        <dbReference type="Proteomes" id="UP000078116"/>
    </source>
</evidence>
<protein>
    <submittedName>
        <fullName evidence="5">Pyridine nucleotide-disulfide oxidoreductase</fullName>
    </submittedName>
</protein>
<dbReference type="InterPro" id="IPR036188">
    <property type="entry name" value="FAD/NAD-bd_sf"/>
</dbReference>
<dbReference type="Pfam" id="PF07992">
    <property type="entry name" value="Pyr_redox_2"/>
    <property type="match status" value="1"/>
</dbReference>
<dbReference type="SMART" id="SM00100">
    <property type="entry name" value="cNMP"/>
    <property type="match status" value="1"/>
</dbReference>
<feature type="domain" description="Cyclic nucleotide-binding" evidence="3">
    <location>
        <begin position="12"/>
        <end position="109"/>
    </location>
</feature>
<dbReference type="EMBL" id="LXKA01000221">
    <property type="protein sequence ID" value="OAJ61223.1"/>
    <property type="molecule type" value="Genomic_DNA"/>
</dbReference>
<dbReference type="InterPro" id="IPR014710">
    <property type="entry name" value="RmlC-like_jellyroll"/>
</dbReference>
<comment type="caution">
    <text evidence="5">The sequence shown here is derived from an EMBL/GenBank/DDBJ whole genome shotgun (WGS) entry which is preliminary data.</text>
</comment>
<dbReference type="PRINTS" id="PR00469">
    <property type="entry name" value="PNDRDTASEII"/>
</dbReference>
<dbReference type="SUPFAM" id="SSF51905">
    <property type="entry name" value="FAD/NAD(P)-binding domain"/>
    <property type="match status" value="1"/>
</dbReference>
<dbReference type="PRINTS" id="PR00368">
    <property type="entry name" value="FADPNR"/>
</dbReference>
<dbReference type="STRING" id="1462993.A6V36_09490"/>
<evidence type="ECO:0000313" key="6">
    <source>
        <dbReference type="Proteomes" id="UP000077961"/>
    </source>
</evidence>
<dbReference type="RefSeq" id="WP_064270590.1">
    <property type="nucleotide sequence ID" value="NZ_LXJZ01000198.1"/>
</dbReference>
<proteinExistence type="predicted"/>
<evidence type="ECO:0000256" key="2">
    <source>
        <dbReference type="ARBA" id="ARBA00023002"/>
    </source>
</evidence>